<feature type="domain" description="ABC transporter" evidence="6">
    <location>
        <begin position="268"/>
        <end position="518"/>
    </location>
</feature>
<keyword evidence="5 7" id="KW-0067">ATP-binding</keyword>
<dbReference type="SMART" id="SM00382">
    <property type="entry name" value="AAA"/>
    <property type="match status" value="2"/>
</dbReference>
<organism evidence="7 8">
    <name type="scientific">Ruegeria haliotis</name>
    <dbReference type="NCBI Taxonomy" id="2747601"/>
    <lineage>
        <taxon>Bacteria</taxon>
        <taxon>Pseudomonadati</taxon>
        <taxon>Pseudomonadota</taxon>
        <taxon>Alphaproteobacteria</taxon>
        <taxon>Rhodobacterales</taxon>
        <taxon>Roseobacteraceae</taxon>
        <taxon>Ruegeria</taxon>
    </lineage>
</organism>
<feature type="domain" description="ABC transporter" evidence="6">
    <location>
        <begin position="4"/>
        <end position="249"/>
    </location>
</feature>
<dbReference type="Proteomes" id="UP000630805">
    <property type="component" value="Unassembled WGS sequence"/>
</dbReference>
<comment type="subcellular location">
    <subcellularLocation>
        <location evidence="1">Cell inner membrane</location>
        <topology evidence="1">Peripheral membrane protein</topology>
    </subcellularLocation>
</comment>
<dbReference type="InterPro" id="IPR050319">
    <property type="entry name" value="ABC_transp_ATP-bind"/>
</dbReference>
<dbReference type="PANTHER" id="PTHR43776">
    <property type="entry name" value="TRANSPORT ATP-BINDING PROTEIN"/>
    <property type="match status" value="1"/>
</dbReference>
<dbReference type="InterPro" id="IPR003593">
    <property type="entry name" value="AAA+_ATPase"/>
</dbReference>
<evidence type="ECO:0000313" key="7">
    <source>
        <dbReference type="EMBL" id="NVO56120.1"/>
    </source>
</evidence>
<dbReference type="EMBL" id="JABXWT010000003">
    <property type="protein sequence ID" value="NVO56120.1"/>
    <property type="molecule type" value="Genomic_DNA"/>
</dbReference>
<dbReference type="InterPro" id="IPR013563">
    <property type="entry name" value="Oligopep_ABC_C"/>
</dbReference>
<dbReference type="SUPFAM" id="SSF52540">
    <property type="entry name" value="P-loop containing nucleoside triphosphate hydrolases"/>
    <property type="match status" value="2"/>
</dbReference>
<dbReference type="RefSeq" id="WP_176864238.1">
    <property type="nucleotide sequence ID" value="NZ_JABXWT010000003.1"/>
</dbReference>
<evidence type="ECO:0000256" key="3">
    <source>
        <dbReference type="ARBA" id="ARBA00022448"/>
    </source>
</evidence>
<evidence type="ECO:0000256" key="5">
    <source>
        <dbReference type="ARBA" id="ARBA00022840"/>
    </source>
</evidence>
<dbReference type="Pfam" id="PF08352">
    <property type="entry name" value="oligo_HPY"/>
    <property type="match status" value="2"/>
</dbReference>
<evidence type="ECO:0000256" key="1">
    <source>
        <dbReference type="ARBA" id="ARBA00004417"/>
    </source>
</evidence>
<keyword evidence="3" id="KW-0813">Transport</keyword>
<dbReference type="PROSITE" id="PS00211">
    <property type="entry name" value="ABC_TRANSPORTER_1"/>
    <property type="match status" value="2"/>
</dbReference>
<evidence type="ECO:0000256" key="2">
    <source>
        <dbReference type="ARBA" id="ARBA00005417"/>
    </source>
</evidence>
<dbReference type="InterPro" id="IPR003439">
    <property type="entry name" value="ABC_transporter-like_ATP-bd"/>
</dbReference>
<evidence type="ECO:0000259" key="6">
    <source>
        <dbReference type="PROSITE" id="PS50893"/>
    </source>
</evidence>
<comment type="similarity">
    <text evidence="2">Belongs to the ABC transporter superfamily.</text>
</comment>
<dbReference type="PROSITE" id="PS50893">
    <property type="entry name" value="ABC_TRANSPORTER_2"/>
    <property type="match status" value="2"/>
</dbReference>
<comment type="caution">
    <text evidence="7">The sequence shown here is derived from an EMBL/GenBank/DDBJ whole genome shotgun (WGS) entry which is preliminary data.</text>
</comment>
<reference evidence="7 8" key="1">
    <citation type="submission" date="2020-06" db="EMBL/GenBank/DDBJ databases">
        <authorList>
            <person name="Cao W.R."/>
        </authorList>
    </citation>
    <scope>NUCLEOTIDE SEQUENCE [LARGE SCALE GENOMIC DNA]</scope>
    <source>
        <strain evidence="7 8">B1Z28</strain>
    </source>
</reference>
<keyword evidence="4" id="KW-0547">Nucleotide-binding</keyword>
<evidence type="ECO:0000256" key="4">
    <source>
        <dbReference type="ARBA" id="ARBA00022741"/>
    </source>
</evidence>
<dbReference type="InterPro" id="IPR027417">
    <property type="entry name" value="P-loop_NTPase"/>
</dbReference>
<evidence type="ECO:0000313" key="8">
    <source>
        <dbReference type="Proteomes" id="UP000630805"/>
    </source>
</evidence>
<dbReference type="Pfam" id="PF00005">
    <property type="entry name" value="ABC_tran"/>
    <property type="match status" value="2"/>
</dbReference>
<gene>
    <name evidence="7" type="ORF">HW561_10005</name>
</gene>
<dbReference type="NCBIfam" id="NF008453">
    <property type="entry name" value="PRK11308.1"/>
    <property type="match status" value="2"/>
</dbReference>
<dbReference type="NCBIfam" id="NF007739">
    <property type="entry name" value="PRK10419.1"/>
    <property type="match status" value="2"/>
</dbReference>
<dbReference type="PANTHER" id="PTHR43776:SF7">
    <property type="entry name" value="D,D-DIPEPTIDE TRANSPORT ATP-BINDING PROTEIN DDPF-RELATED"/>
    <property type="match status" value="1"/>
</dbReference>
<name>A0ABX2PQT4_9RHOB</name>
<dbReference type="Gene3D" id="3.40.50.300">
    <property type="entry name" value="P-loop containing nucleotide triphosphate hydrolases"/>
    <property type="match status" value="2"/>
</dbReference>
<protein>
    <submittedName>
        <fullName evidence="7">ABC transporter ATP-binding protein</fullName>
    </submittedName>
</protein>
<dbReference type="GO" id="GO:0005524">
    <property type="term" value="F:ATP binding"/>
    <property type="evidence" value="ECO:0007669"/>
    <property type="project" value="UniProtKB-KW"/>
</dbReference>
<accession>A0ABX2PQT4</accession>
<proteinExistence type="inferred from homology"/>
<sequence>MSLLQIENLSLAIHGVDILRDVSLSIDPGQIVAVTGESGSGKSMTALTVMQLQPNGAVAEGSVLLDGQELLNHPEAEMCRLRGASIGMVFQEPMTALNPVKTIGDQVMETILIHKAMPRNQARDRTQEVLTRVGLPVDRLPLSRYPHELSGGQRQRVVIAMAIALRPKLLIADEPTTALDVTTQAQILDLLKGLVTEYGMGLLMITHDLAVVSEMADQIVVMRRGEVVEADATADLLRNMQHPYTRMLFEASGHHVILPEVPQTYPLLEVANVVRDYRLPRKRLFDAPGQHRAVDQVSFTLNKGERLGLVGESGCGKSTLTRAILGLEEIQQGEILLDGQPVFSSHKPNLDVRRRMQVVFQDPFGSFNPRHRVARLITEPFHLLNTPPTGSDRQDRVAEILKAVGLRADDATKYIHEFSGGQRQRIAIARALIIRPELILFDEAVSALDVSVRAQILDLLAELCAAYDLTYLFISHDLSVVRTITDRVLVMQAGQIVEQGETEHVFGDPQHSYTRALIAAAPQLPEIGKGAA</sequence>
<keyword evidence="8" id="KW-1185">Reference proteome</keyword>
<dbReference type="InterPro" id="IPR017871">
    <property type="entry name" value="ABC_transporter-like_CS"/>
</dbReference>
<dbReference type="CDD" id="cd03257">
    <property type="entry name" value="ABC_NikE_OppD_transporters"/>
    <property type="match status" value="2"/>
</dbReference>